<sequence>MDGLVERYNQKTSEDDAWSAVIRDRNAEGEDVVGENSATPESNGKRDVSGQSSAVPESDAGAGREESSTSGDEGFQPEKKVKGGIKRRDEENSTACLVPGQTWLEQVRARVRAISTYWLEVNEATGHLKTEKKKQRDTRYTIHLADKQGEHL</sequence>
<evidence type="ECO:0000313" key="3">
    <source>
        <dbReference type="Proteomes" id="UP001066276"/>
    </source>
</evidence>
<feature type="region of interest" description="Disordered" evidence="1">
    <location>
        <begin position="1"/>
        <end position="94"/>
    </location>
</feature>
<keyword evidence="3" id="KW-1185">Reference proteome</keyword>
<accession>A0AAV7WF54</accession>
<name>A0AAV7WF54_PLEWA</name>
<proteinExistence type="predicted"/>
<feature type="compositionally biased region" description="Basic and acidic residues" evidence="1">
    <location>
        <begin position="76"/>
        <end position="91"/>
    </location>
</feature>
<dbReference type="EMBL" id="JANPWB010000002">
    <property type="protein sequence ID" value="KAJ1210930.1"/>
    <property type="molecule type" value="Genomic_DNA"/>
</dbReference>
<protein>
    <submittedName>
        <fullName evidence="2">Uncharacterized protein</fullName>
    </submittedName>
</protein>
<organism evidence="2 3">
    <name type="scientific">Pleurodeles waltl</name>
    <name type="common">Iberian ribbed newt</name>
    <dbReference type="NCBI Taxonomy" id="8319"/>
    <lineage>
        <taxon>Eukaryota</taxon>
        <taxon>Metazoa</taxon>
        <taxon>Chordata</taxon>
        <taxon>Craniata</taxon>
        <taxon>Vertebrata</taxon>
        <taxon>Euteleostomi</taxon>
        <taxon>Amphibia</taxon>
        <taxon>Batrachia</taxon>
        <taxon>Caudata</taxon>
        <taxon>Salamandroidea</taxon>
        <taxon>Salamandridae</taxon>
        <taxon>Pleurodelinae</taxon>
        <taxon>Pleurodeles</taxon>
    </lineage>
</organism>
<feature type="compositionally biased region" description="Basic and acidic residues" evidence="1">
    <location>
        <begin position="1"/>
        <end position="14"/>
    </location>
</feature>
<reference evidence="2" key="1">
    <citation type="journal article" date="2022" name="bioRxiv">
        <title>Sequencing and chromosome-scale assembly of the giantPleurodeles waltlgenome.</title>
        <authorList>
            <person name="Brown T."/>
            <person name="Elewa A."/>
            <person name="Iarovenko S."/>
            <person name="Subramanian E."/>
            <person name="Araus A.J."/>
            <person name="Petzold A."/>
            <person name="Susuki M."/>
            <person name="Suzuki K.-i.T."/>
            <person name="Hayashi T."/>
            <person name="Toyoda A."/>
            <person name="Oliveira C."/>
            <person name="Osipova E."/>
            <person name="Leigh N.D."/>
            <person name="Simon A."/>
            <person name="Yun M.H."/>
        </authorList>
    </citation>
    <scope>NUCLEOTIDE SEQUENCE</scope>
    <source>
        <strain evidence="2">20211129_DDA</strain>
        <tissue evidence="2">Liver</tissue>
    </source>
</reference>
<comment type="caution">
    <text evidence="2">The sequence shown here is derived from an EMBL/GenBank/DDBJ whole genome shotgun (WGS) entry which is preliminary data.</text>
</comment>
<dbReference type="AlphaFoldDB" id="A0AAV7WF54"/>
<dbReference type="Proteomes" id="UP001066276">
    <property type="component" value="Chromosome 1_2"/>
</dbReference>
<gene>
    <name evidence="2" type="ORF">NDU88_006292</name>
</gene>
<evidence type="ECO:0000313" key="2">
    <source>
        <dbReference type="EMBL" id="KAJ1210930.1"/>
    </source>
</evidence>
<evidence type="ECO:0000256" key="1">
    <source>
        <dbReference type="SAM" id="MobiDB-lite"/>
    </source>
</evidence>